<keyword evidence="7 12" id="KW-0862">Zinc</keyword>
<evidence type="ECO:0000256" key="13">
    <source>
        <dbReference type="PROSITE-ProRule" id="PRU00146"/>
    </source>
</evidence>
<dbReference type="AlphaFoldDB" id="A0A5E4MCZ9"/>
<evidence type="ECO:0000256" key="9">
    <source>
        <dbReference type="ARBA" id="ARBA00023163"/>
    </source>
</evidence>
<evidence type="ECO:0000256" key="3">
    <source>
        <dbReference type="ARBA" id="ARBA00021181"/>
    </source>
</evidence>
<evidence type="ECO:0000313" key="16">
    <source>
        <dbReference type="Proteomes" id="UP000325440"/>
    </source>
</evidence>
<evidence type="ECO:0000256" key="12">
    <source>
        <dbReference type="PIRSR" id="PIRSR628651-51"/>
    </source>
</evidence>
<dbReference type="PROSITE" id="PS50016">
    <property type="entry name" value="ZF_PHD_2"/>
    <property type="match status" value="1"/>
</dbReference>
<dbReference type="Pfam" id="PF00628">
    <property type="entry name" value="PHD"/>
    <property type="match status" value="1"/>
</dbReference>
<evidence type="ECO:0000256" key="4">
    <source>
        <dbReference type="ARBA" id="ARBA00022604"/>
    </source>
</evidence>
<feature type="binding site" evidence="12">
    <location>
        <position position="235"/>
    </location>
    <ligand>
        <name>Zn(2+)</name>
        <dbReference type="ChEBI" id="CHEBI:29105"/>
        <label>2</label>
    </ligand>
</feature>
<dbReference type="InterPro" id="IPR042020">
    <property type="entry name" value="ING3_PHD"/>
</dbReference>
<sequence>MNNKLPDNVDYCINSYSEILIDFAPEGQKQISRFFDVNSHHVQILHKLDVYSKNFNQITSAADGQHMKKILIDSLELADRKVDITKRLGDMVNDNISKLNTSLKKIKMSQLNENNEANDKSNKMLNWVPEHKEMDSDSLFEELSVNDLDNHSNNNKTKITNNIQAKSNLDGNIEPSEKISTDTKQKQLKNTIEKKNLTKKQCKRRKQISESFTDSDVEPTYCICEKVSYGNMVYCDNDLCPIQWFHFKCVSLSKKPKGKWYCPRCRGTNSKQMKPKEIVLLELAKYNKQKEDDFNKYE</sequence>
<dbReference type="Proteomes" id="UP000325440">
    <property type="component" value="Unassembled WGS sequence"/>
</dbReference>
<evidence type="ECO:0000256" key="6">
    <source>
        <dbReference type="ARBA" id="ARBA00022771"/>
    </source>
</evidence>
<name>A0A5E4MCZ9_9HEMI</name>
<evidence type="ECO:0000256" key="8">
    <source>
        <dbReference type="ARBA" id="ARBA00023015"/>
    </source>
</evidence>
<feature type="binding site" evidence="12">
    <location>
        <position position="222"/>
    </location>
    <ligand>
        <name>Zn(2+)</name>
        <dbReference type="ChEBI" id="CHEBI:29105"/>
        <label>1</label>
    </ligand>
</feature>
<feature type="binding site" evidence="12">
    <location>
        <position position="249"/>
    </location>
    <ligand>
        <name>Zn(2+)</name>
        <dbReference type="ChEBI" id="CHEBI:29105"/>
        <label>1</label>
    </ligand>
</feature>
<feature type="binding site" evidence="12">
    <location>
        <position position="224"/>
    </location>
    <ligand>
        <name>Zn(2+)</name>
        <dbReference type="ChEBI" id="CHEBI:29105"/>
        <label>1</label>
    </ligand>
</feature>
<keyword evidence="16" id="KW-1185">Reference proteome</keyword>
<dbReference type="InterPro" id="IPR011011">
    <property type="entry name" value="Znf_FYVE_PHD"/>
</dbReference>
<dbReference type="OrthoDB" id="5411773at2759"/>
<dbReference type="InterPro" id="IPR013083">
    <property type="entry name" value="Znf_RING/FYVE/PHD"/>
</dbReference>
<evidence type="ECO:0000256" key="7">
    <source>
        <dbReference type="ARBA" id="ARBA00022833"/>
    </source>
</evidence>
<feature type="binding site" evidence="12">
    <location>
        <position position="240"/>
    </location>
    <ligand>
        <name>Zn(2+)</name>
        <dbReference type="ChEBI" id="CHEBI:29105"/>
        <label>2</label>
    </ligand>
</feature>
<keyword evidence="5 12" id="KW-0479">Metal-binding</keyword>
<reference evidence="15 16" key="1">
    <citation type="submission" date="2019-08" db="EMBL/GenBank/DDBJ databases">
        <authorList>
            <person name="Alioto T."/>
            <person name="Alioto T."/>
            <person name="Gomez Garrido J."/>
        </authorList>
    </citation>
    <scope>NUCLEOTIDE SEQUENCE [LARGE SCALE GENOMIC DNA]</scope>
</reference>
<feature type="binding site" evidence="12">
    <location>
        <position position="246"/>
    </location>
    <ligand>
        <name>Zn(2+)</name>
        <dbReference type="ChEBI" id="CHEBI:29105"/>
        <label>1</label>
    </ligand>
</feature>
<dbReference type="CDD" id="cd15585">
    <property type="entry name" value="PHD_ING3"/>
    <property type="match status" value="1"/>
</dbReference>
<accession>A0A5E4MCZ9</accession>
<protein>
    <recommendedName>
        <fullName evidence="3">Inhibitor of growth protein 3</fullName>
    </recommendedName>
</protein>
<evidence type="ECO:0000256" key="10">
    <source>
        <dbReference type="ARBA" id="ARBA00023242"/>
    </source>
</evidence>
<dbReference type="FunFam" id="3.30.40.10:FF:000021">
    <property type="entry name" value="Inhibitor of growth 2b"/>
    <property type="match status" value="1"/>
</dbReference>
<evidence type="ECO:0000259" key="14">
    <source>
        <dbReference type="PROSITE" id="PS50016"/>
    </source>
</evidence>
<dbReference type="InterPro" id="IPR001965">
    <property type="entry name" value="Znf_PHD"/>
</dbReference>
<keyword evidence="6 13" id="KW-0863">Zinc-finger</keyword>
<gene>
    <name evidence="15" type="ORF">CINCED_3A013525</name>
</gene>
<comment type="subcellular location">
    <subcellularLocation>
        <location evidence="1">Nucleus</location>
    </subcellularLocation>
</comment>
<evidence type="ECO:0000256" key="5">
    <source>
        <dbReference type="ARBA" id="ARBA00022723"/>
    </source>
</evidence>
<proteinExistence type="inferred from homology"/>
<keyword evidence="10" id="KW-0539">Nucleus</keyword>
<dbReference type="InterPro" id="IPR019786">
    <property type="entry name" value="Zinc_finger_PHD-type_CS"/>
</dbReference>
<evidence type="ECO:0000313" key="15">
    <source>
        <dbReference type="EMBL" id="VVC28258.1"/>
    </source>
</evidence>
<feature type="site" description="Histone H3K4me3 binding" evidence="11">
    <location>
        <position position="244"/>
    </location>
</feature>
<dbReference type="PANTHER" id="PTHR10333:SF103">
    <property type="entry name" value="INHIBITOR OF GROWTH PROTEIN 3"/>
    <property type="match status" value="1"/>
</dbReference>
<dbReference type="InterPro" id="IPR028651">
    <property type="entry name" value="ING_fam"/>
</dbReference>
<feature type="binding site" evidence="12">
    <location>
        <position position="265"/>
    </location>
    <ligand>
        <name>Zn(2+)</name>
        <dbReference type="ChEBI" id="CHEBI:29105"/>
        <label>2</label>
    </ligand>
</feature>
<dbReference type="GO" id="GO:0005634">
    <property type="term" value="C:nucleus"/>
    <property type="evidence" value="ECO:0007669"/>
    <property type="project" value="UniProtKB-SubCell"/>
</dbReference>
<comment type="similarity">
    <text evidence="2">Belongs to the ING family.</text>
</comment>
<keyword evidence="8" id="KW-0805">Transcription regulation</keyword>
<dbReference type="InterPro" id="IPR019787">
    <property type="entry name" value="Znf_PHD-finger"/>
</dbReference>
<feature type="binding site" evidence="12">
    <location>
        <position position="262"/>
    </location>
    <ligand>
        <name>Zn(2+)</name>
        <dbReference type="ChEBI" id="CHEBI:29105"/>
        <label>2</label>
    </ligand>
</feature>
<evidence type="ECO:0000256" key="1">
    <source>
        <dbReference type="ARBA" id="ARBA00004123"/>
    </source>
</evidence>
<feature type="domain" description="PHD-type" evidence="14">
    <location>
        <begin position="219"/>
        <end position="268"/>
    </location>
</feature>
<dbReference type="Gene3D" id="3.30.40.10">
    <property type="entry name" value="Zinc/RING finger domain, C3HC4 (zinc finger)"/>
    <property type="match status" value="1"/>
</dbReference>
<keyword evidence="9" id="KW-0804">Transcription</keyword>
<feature type="site" description="Histone H3K4me3 binding" evidence="11">
    <location>
        <position position="236"/>
    </location>
</feature>
<evidence type="ECO:0000256" key="2">
    <source>
        <dbReference type="ARBA" id="ARBA00010210"/>
    </source>
</evidence>
<dbReference type="PROSITE" id="PS01359">
    <property type="entry name" value="ZF_PHD_1"/>
    <property type="match status" value="1"/>
</dbReference>
<dbReference type="EMBL" id="CABPRJ010000479">
    <property type="protein sequence ID" value="VVC28258.1"/>
    <property type="molecule type" value="Genomic_DNA"/>
</dbReference>
<keyword evidence="4" id="KW-0341">Growth regulation</keyword>
<dbReference type="SUPFAM" id="SSF57903">
    <property type="entry name" value="FYVE/PHD zinc finger"/>
    <property type="match status" value="1"/>
</dbReference>
<feature type="site" description="Histone H3K4me3 binding" evidence="11">
    <location>
        <position position="221"/>
    </location>
</feature>
<dbReference type="PANTHER" id="PTHR10333">
    <property type="entry name" value="INHIBITOR OF GROWTH PROTEIN"/>
    <property type="match status" value="1"/>
</dbReference>
<organism evidence="15 16">
    <name type="scientific">Cinara cedri</name>
    <dbReference type="NCBI Taxonomy" id="506608"/>
    <lineage>
        <taxon>Eukaryota</taxon>
        <taxon>Metazoa</taxon>
        <taxon>Ecdysozoa</taxon>
        <taxon>Arthropoda</taxon>
        <taxon>Hexapoda</taxon>
        <taxon>Insecta</taxon>
        <taxon>Pterygota</taxon>
        <taxon>Neoptera</taxon>
        <taxon>Paraneoptera</taxon>
        <taxon>Hemiptera</taxon>
        <taxon>Sternorrhyncha</taxon>
        <taxon>Aphidomorpha</taxon>
        <taxon>Aphidoidea</taxon>
        <taxon>Aphididae</taxon>
        <taxon>Lachninae</taxon>
        <taxon>Cinara</taxon>
    </lineage>
</organism>
<feature type="site" description="Histone H3K4me3 binding" evidence="11">
    <location>
        <position position="232"/>
    </location>
</feature>
<dbReference type="SMART" id="SM00249">
    <property type="entry name" value="PHD"/>
    <property type="match status" value="1"/>
</dbReference>
<evidence type="ECO:0000256" key="11">
    <source>
        <dbReference type="PIRSR" id="PIRSR628651-50"/>
    </source>
</evidence>
<dbReference type="GO" id="GO:0008270">
    <property type="term" value="F:zinc ion binding"/>
    <property type="evidence" value="ECO:0007669"/>
    <property type="project" value="UniProtKB-KW"/>
</dbReference>